<dbReference type="GO" id="GO:0005524">
    <property type="term" value="F:ATP binding"/>
    <property type="evidence" value="ECO:0007669"/>
    <property type="project" value="UniProtKB-KW"/>
</dbReference>
<dbReference type="Proteomes" id="UP000029391">
    <property type="component" value="Unassembled WGS sequence"/>
</dbReference>
<dbReference type="InterPro" id="IPR043129">
    <property type="entry name" value="ATPase_NBD"/>
</dbReference>
<keyword evidence="2" id="KW-0547">Nucleotide-binding</keyword>
<dbReference type="STRING" id="1121013.GCA_000426365_02181"/>
<evidence type="ECO:0000313" key="5">
    <source>
        <dbReference type="Proteomes" id="UP000029391"/>
    </source>
</evidence>
<name>A0A091BGJ6_9GAMM</name>
<comment type="similarity">
    <text evidence="1">Belongs to the heat shock protein 70 family.</text>
</comment>
<dbReference type="InterPro" id="IPR013126">
    <property type="entry name" value="Hsp_70_fam"/>
</dbReference>
<evidence type="ECO:0000256" key="2">
    <source>
        <dbReference type="ARBA" id="ARBA00022741"/>
    </source>
</evidence>
<evidence type="ECO:0000256" key="1">
    <source>
        <dbReference type="ARBA" id="ARBA00007381"/>
    </source>
</evidence>
<dbReference type="OrthoDB" id="9766019at2"/>
<keyword evidence="3" id="KW-0067">ATP-binding</keyword>
<dbReference type="PANTHER" id="PTHR19375">
    <property type="entry name" value="HEAT SHOCK PROTEIN 70KDA"/>
    <property type="match status" value="1"/>
</dbReference>
<evidence type="ECO:0000256" key="3">
    <source>
        <dbReference type="ARBA" id="ARBA00022840"/>
    </source>
</evidence>
<sequence>MSAVYAGIDLGTTNSAICTYDGAELRLWKSPEQNDVTPSAIYYDRRARYVGRRAYDMAARDRDRAAVLFKRLMGTSTPIRIAGLEAPLTPEECSAEILRTLFGYLPAEVREQVQGTVITVPAAFNQMQKDATLRAAELAGIGAVALMQEPVAAVMSVMRARAGNGVFIVYDLGGGTLDVAIAEGIDGRVSLLAHGGIEMCGGRDWDRLISQNLVRPWLERTFALPENAVADPAYRTLFAVIDHAAERAKIELATRGEAAVSLSEAEVRLQDANGADLYVEVPLTTGELDALIEGKLRDSIAAVRETMAGVGLNPPDVDRIVFVGGPTQYRTVRDKVAFELGIAGALDVDPMTAVAEGAAVFAESVDWSSARRGRKAARGSVDGGGALALSFSYIARTPDPRSKLLVKAGGALPAGAEFQVDSLETGWSSGRQPLRDGATVELSLARPGDNHFKMFVFDAAGMPVELAADRITIARTAAAVDSIPASHSLGVEALDRLGGRPQLTWLVRAGDPLPKKGQLRFHAAESVRAGSQASLQFKLWEGEIVSPVGDNRFIGVLKITGQDFESGVIAQGAELLCDYEIADSGNIAMEVSVPSVGGTFRSGHSFYSAVEAHVDYSAAGRLVADEAERQQERLDAIAAKVDDPLLQQARGKLDEALALPADETDPEKAKQAMDRVHEAKRLLAGVRSRHLKAIRKMELDGCVAFFERHVREHARPSEQSQFDNAVRSAQRAIELNDAAFENYLEEMRGRNWEVLWRQDSFVLGRFRWLQDAPHLFLDQGEYRALCARGAAAARADDMATLREVVNLLEMRRIRSGDLDAADAGANIVVA</sequence>
<dbReference type="SUPFAM" id="SSF53067">
    <property type="entry name" value="Actin-like ATPase domain"/>
    <property type="match status" value="2"/>
</dbReference>
<dbReference type="EMBL" id="AWXU01000017">
    <property type="protein sequence ID" value="KFN50667.1"/>
    <property type="molecule type" value="Genomic_DNA"/>
</dbReference>
<dbReference type="PROSITE" id="PS00297">
    <property type="entry name" value="HSP70_1"/>
    <property type="match status" value="1"/>
</dbReference>
<dbReference type="Pfam" id="PF00012">
    <property type="entry name" value="HSP70"/>
    <property type="match status" value="1"/>
</dbReference>
<proteinExistence type="inferred from homology"/>
<protein>
    <recommendedName>
        <fullName evidence="6">Heat shock protein Hsp70</fullName>
    </recommendedName>
</protein>
<dbReference type="AlphaFoldDB" id="A0A091BGJ6"/>
<dbReference type="PRINTS" id="PR00301">
    <property type="entry name" value="HEATSHOCK70"/>
</dbReference>
<keyword evidence="5" id="KW-1185">Reference proteome</keyword>
<accession>A0A091BGJ6</accession>
<organism evidence="4 5">
    <name type="scientific">Arenimonas composti TR7-09 = DSM 18010</name>
    <dbReference type="NCBI Taxonomy" id="1121013"/>
    <lineage>
        <taxon>Bacteria</taxon>
        <taxon>Pseudomonadati</taxon>
        <taxon>Pseudomonadota</taxon>
        <taxon>Gammaproteobacteria</taxon>
        <taxon>Lysobacterales</taxon>
        <taxon>Lysobacteraceae</taxon>
        <taxon>Arenimonas</taxon>
    </lineage>
</organism>
<dbReference type="GO" id="GO:0140662">
    <property type="term" value="F:ATP-dependent protein folding chaperone"/>
    <property type="evidence" value="ECO:0007669"/>
    <property type="project" value="InterPro"/>
</dbReference>
<evidence type="ECO:0000313" key="4">
    <source>
        <dbReference type="EMBL" id="KFN50667.1"/>
    </source>
</evidence>
<dbReference type="CDD" id="cd24029">
    <property type="entry name" value="ASKHA_NBD_HSP70_DnaK_HscA_HscC"/>
    <property type="match status" value="1"/>
</dbReference>
<dbReference type="Gene3D" id="3.90.640.10">
    <property type="entry name" value="Actin, Chain A, domain 4"/>
    <property type="match status" value="1"/>
</dbReference>
<dbReference type="RefSeq" id="WP_026817165.1">
    <property type="nucleotide sequence ID" value="NZ_AUFF01000006.1"/>
</dbReference>
<dbReference type="InterPro" id="IPR018181">
    <property type="entry name" value="Heat_shock_70_CS"/>
</dbReference>
<gene>
    <name evidence="4" type="ORF">P873_05765</name>
</gene>
<evidence type="ECO:0008006" key="6">
    <source>
        <dbReference type="Google" id="ProtNLM"/>
    </source>
</evidence>
<dbReference type="Gene3D" id="3.30.420.40">
    <property type="match status" value="2"/>
</dbReference>
<reference evidence="4 5" key="1">
    <citation type="submission" date="2013-09" db="EMBL/GenBank/DDBJ databases">
        <title>Genome sequencing of Arenimonas composti.</title>
        <authorList>
            <person name="Chen F."/>
            <person name="Wang G."/>
        </authorList>
    </citation>
    <scope>NUCLEOTIDE SEQUENCE [LARGE SCALE GENOMIC DNA]</scope>
    <source>
        <strain evidence="4 5">TR7-09</strain>
    </source>
</reference>
<dbReference type="eggNOG" id="COG0443">
    <property type="taxonomic scope" value="Bacteria"/>
</dbReference>
<comment type="caution">
    <text evidence="4">The sequence shown here is derived from an EMBL/GenBank/DDBJ whole genome shotgun (WGS) entry which is preliminary data.</text>
</comment>